<dbReference type="AlphaFoldDB" id="A0A1I1MEX1"/>
<dbReference type="OrthoDB" id="9922at2"/>
<organism evidence="9 10">
    <name type="scientific">Flexibacter flexilis DSM 6793</name>
    <dbReference type="NCBI Taxonomy" id="927664"/>
    <lineage>
        <taxon>Bacteria</taxon>
        <taxon>Pseudomonadati</taxon>
        <taxon>Bacteroidota</taxon>
        <taxon>Cytophagia</taxon>
        <taxon>Cytophagales</taxon>
        <taxon>Flexibacteraceae</taxon>
        <taxon>Flexibacter</taxon>
    </lineage>
</organism>
<sequence>MTKKILTLLSASVLGSTVALAGGYQVAIQSQRQIGMGHTGTGLANDASSIFFNPGALSFTKKNNVILGASFINSGVAFRAPSTSTTTAKTENPVSTPFNVYASFAAKEDSKLKFGLGVFTPYGSTVKWGDDWKGKYVLTQLELRAIYVQPTVSYKINDKLGIGVGLDYVNGYVNLQKNIPLNTSDGDAKAELDGKTNNFGFNVGVYYKPTDKLSVGLNYRSKVDAKVEGGDAKFTNVSSYLQNGVTFPKGGATKFDATLPLPQVATLGIGYQATEKLLLAFDVNWTGWSAYKELRFDYEAPVGGSTSTVSQRKYKDSFAFRVGGEYKVTDAFTARAGAYYDLSPVKEGYMTPETPDQDRLGLTAGVSYTFNDKFGVDASFLFIEGMEREQKQSVVDSEGMSKDVLAGTYKLRAAIPGIGLHYKF</sequence>
<dbReference type="Gene3D" id="2.40.160.60">
    <property type="entry name" value="Outer membrane protein transport protein (OMPP1/FadL/TodX)"/>
    <property type="match status" value="1"/>
</dbReference>
<evidence type="ECO:0000313" key="10">
    <source>
        <dbReference type="Proteomes" id="UP000199514"/>
    </source>
</evidence>
<dbReference type="Pfam" id="PF03349">
    <property type="entry name" value="Toluene_X"/>
    <property type="match status" value="1"/>
</dbReference>
<keyword evidence="7" id="KW-0998">Cell outer membrane</keyword>
<dbReference type="PANTHER" id="PTHR35093">
    <property type="entry name" value="OUTER MEMBRANE PROTEIN NMB0088-RELATED"/>
    <property type="match status" value="1"/>
</dbReference>
<name>A0A1I1MEX1_9BACT</name>
<dbReference type="SUPFAM" id="SSF56935">
    <property type="entry name" value="Porins"/>
    <property type="match status" value="1"/>
</dbReference>
<evidence type="ECO:0000256" key="3">
    <source>
        <dbReference type="ARBA" id="ARBA00022452"/>
    </source>
</evidence>
<feature type="signal peptide" evidence="8">
    <location>
        <begin position="1"/>
        <end position="21"/>
    </location>
</feature>
<evidence type="ECO:0000256" key="2">
    <source>
        <dbReference type="ARBA" id="ARBA00008163"/>
    </source>
</evidence>
<dbReference type="RefSeq" id="WP_091515446.1">
    <property type="nucleotide sequence ID" value="NZ_FOLE01000010.1"/>
</dbReference>
<accession>A0A1I1MEX1</accession>
<keyword evidence="6" id="KW-0472">Membrane</keyword>
<keyword evidence="4" id="KW-0812">Transmembrane</keyword>
<dbReference type="EMBL" id="FOLE01000010">
    <property type="protein sequence ID" value="SFC83362.1"/>
    <property type="molecule type" value="Genomic_DNA"/>
</dbReference>
<keyword evidence="10" id="KW-1185">Reference proteome</keyword>
<dbReference type="Proteomes" id="UP000199514">
    <property type="component" value="Unassembled WGS sequence"/>
</dbReference>
<reference evidence="9 10" key="1">
    <citation type="submission" date="2016-10" db="EMBL/GenBank/DDBJ databases">
        <authorList>
            <person name="de Groot N.N."/>
        </authorList>
    </citation>
    <scope>NUCLEOTIDE SEQUENCE [LARGE SCALE GENOMIC DNA]</scope>
    <source>
        <strain evidence="9 10">DSM 6793</strain>
    </source>
</reference>
<evidence type="ECO:0000256" key="6">
    <source>
        <dbReference type="ARBA" id="ARBA00023136"/>
    </source>
</evidence>
<dbReference type="PANTHER" id="PTHR35093:SF8">
    <property type="entry name" value="OUTER MEMBRANE PROTEIN NMB0088-RELATED"/>
    <property type="match status" value="1"/>
</dbReference>
<dbReference type="InterPro" id="IPR005017">
    <property type="entry name" value="OMPP1/FadL/TodX"/>
</dbReference>
<evidence type="ECO:0000256" key="5">
    <source>
        <dbReference type="ARBA" id="ARBA00022729"/>
    </source>
</evidence>
<evidence type="ECO:0000313" key="9">
    <source>
        <dbReference type="EMBL" id="SFC83362.1"/>
    </source>
</evidence>
<dbReference type="STRING" id="927664.SAMN05421780_110138"/>
<comment type="subcellular location">
    <subcellularLocation>
        <location evidence="1">Cell outer membrane</location>
        <topology evidence="1">Multi-pass membrane protein</topology>
    </subcellularLocation>
</comment>
<feature type="chain" id="PRO_5011669785" evidence="8">
    <location>
        <begin position="22"/>
        <end position="424"/>
    </location>
</feature>
<keyword evidence="3" id="KW-1134">Transmembrane beta strand</keyword>
<dbReference type="GO" id="GO:0009279">
    <property type="term" value="C:cell outer membrane"/>
    <property type="evidence" value="ECO:0007669"/>
    <property type="project" value="UniProtKB-SubCell"/>
</dbReference>
<keyword evidence="5 8" id="KW-0732">Signal</keyword>
<dbReference type="GO" id="GO:0015483">
    <property type="term" value="F:long-chain fatty acid transporting porin activity"/>
    <property type="evidence" value="ECO:0007669"/>
    <property type="project" value="TreeGrafter"/>
</dbReference>
<evidence type="ECO:0000256" key="1">
    <source>
        <dbReference type="ARBA" id="ARBA00004571"/>
    </source>
</evidence>
<comment type="similarity">
    <text evidence="2">Belongs to the OmpP1/FadL family.</text>
</comment>
<protein>
    <submittedName>
        <fullName evidence="9">Long-chain fatty acid transport protein</fullName>
    </submittedName>
</protein>
<gene>
    <name evidence="9" type="ORF">SAMN05421780_110138</name>
</gene>
<proteinExistence type="inferred from homology"/>
<evidence type="ECO:0000256" key="4">
    <source>
        <dbReference type="ARBA" id="ARBA00022692"/>
    </source>
</evidence>
<evidence type="ECO:0000256" key="8">
    <source>
        <dbReference type="SAM" id="SignalP"/>
    </source>
</evidence>
<evidence type="ECO:0000256" key="7">
    <source>
        <dbReference type="ARBA" id="ARBA00023237"/>
    </source>
</evidence>